<sequence length="143" mass="16054">MEQSSFYCDDAPNSQASDLKMEVKQDINNHIKKRHHKVAARDSKTGLFEQSPSQEGSANGAGGPSFYSPRASGRTEHDQPAELYLHDDGDYRWYSRHPVTDPPVSPMKTFIQQLENRQVQHRRSLAAKAQQASLGKDDEPCKG</sequence>
<evidence type="ECO:0000256" key="1">
    <source>
        <dbReference type="SAM" id="MobiDB-lite"/>
    </source>
</evidence>
<evidence type="ECO:0000313" key="2">
    <source>
        <dbReference type="EMBL" id="KAK8060926.1"/>
    </source>
</evidence>
<feature type="compositionally biased region" description="Polar residues" evidence="1">
    <location>
        <begin position="48"/>
        <end position="57"/>
    </location>
</feature>
<reference evidence="2 3" key="1">
    <citation type="submission" date="2023-01" db="EMBL/GenBank/DDBJ databases">
        <title>Analysis of 21 Apiospora genomes using comparative genomics revels a genus with tremendous synthesis potential of carbohydrate active enzymes and secondary metabolites.</title>
        <authorList>
            <person name="Sorensen T."/>
        </authorList>
    </citation>
    <scope>NUCLEOTIDE SEQUENCE [LARGE SCALE GENOMIC DNA]</scope>
    <source>
        <strain evidence="2 3">CBS 83171</strain>
    </source>
</reference>
<comment type="caution">
    <text evidence="2">The sequence shown here is derived from an EMBL/GenBank/DDBJ whole genome shotgun (WGS) entry which is preliminary data.</text>
</comment>
<keyword evidence="3" id="KW-1185">Reference proteome</keyword>
<accession>A0ABR1UPU5</accession>
<feature type="compositionally biased region" description="Basic and acidic residues" evidence="1">
    <location>
        <begin position="73"/>
        <end position="93"/>
    </location>
</feature>
<gene>
    <name evidence="2" type="ORF">PG996_010856</name>
</gene>
<organism evidence="2 3">
    <name type="scientific">Apiospora saccharicola</name>
    <dbReference type="NCBI Taxonomy" id="335842"/>
    <lineage>
        <taxon>Eukaryota</taxon>
        <taxon>Fungi</taxon>
        <taxon>Dikarya</taxon>
        <taxon>Ascomycota</taxon>
        <taxon>Pezizomycotina</taxon>
        <taxon>Sordariomycetes</taxon>
        <taxon>Xylariomycetidae</taxon>
        <taxon>Amphisphaeriales</taxon>
        <taxon>Apiosporaceae</taxon>
        <taxon>Apiospora</taxon>
    </lineage>
</organism>
<feature type="region of interest" description="Disordered" evidence="1">
    <location>
        <begin position="31"/>
        <end position="143"/>
    </location>
</feature>
<protein>
    <submittedName>
        <fullName evidence="2">Uncharacterized protein</fullName>
    </submittedName>
</protein>
<name>A0ABR1UPU5_9PEZI</name>
<proteinExistence type="predicted"/>
<dbReference type="EMBL" id="JAQQWM010000006">
    <property type="protein sequence ID" value="KAK8060926.1"/>
    <property type="molecule type" value="Genomic_DNA"/>
</dbReference>
<evidence type="ECO:0000313" key="3">
    <source>
        <dbReference type="Proteomes" id="UP001446871"/>
    </source>
</evidence>
<dbReference type="Proteomes" id="UP001446871">
    <property type="component" value="Unassembled WGS sequence"/>
</dbReference>